<comment type="caution">
    <text evidence="2">The sequence shown here is derived from an EMBL/GenBank/DDBJ whole genome shotgun (WGS) entry which is preliminary data.</text>
</comment>
<evidence type="ECO:0000256" key="1">
    <source>
        <dbReference type="SAM" id="Coils"/>
    </source>
</evidence>
<dbReference type="EMBL" id="MU854321">
    <property type="protein sequence ID" value="KAK4044169.1"/>
    <property type="molecule type" value="Genomic_DNA"/>
</dbReference>
<evidence type="ECO:0000313" key="2">
    <source>
        <dbReference type="EMBL" id="KAK4044169.1"/>
    </source>
</evidence>
<dbReference type="AlphaFoldDB" id="A0AAN6PN91"/>
<reference evidence="3" key="1">
    <citation type="journal article" date="2023" name="Mol. Phylogenet. Evol.">
        <title>Genome-scale phylogeny and comparative genomics of the fungal order Sordariales.</title>
        <authorList>
            <person name="Hensen N."/>
            <person name="Bonometti L."/>
            <person name="Westerberg I."/>
            <person name="Brannstrom I.O."/>
            <person name="Guillou S."/>
            <person name="Cros-Aarteil S."/>
            <person name="Calhoun S."/>
            <person name="Haridas S."/>
            <person name="Kuo A."/>
            <person name="Mondo S."/>
            <person name="Pangilinan J."/>
            <person name="Riley R."/>
            <person name="LaButti K."/>
            <person name="Andreopoulos B."/>
            <person name="Lipzen A."/>
            <person name="Chen C."/>
            <person name="Yan M."/>
            <person name="Daum C."/>
            <person name="Ng V."/>
            <person name="Clum A."/>
            <person name="Steindorff A."/>
            <person name="Ohm R.A."/>
            <person name="Martin F."/>
            <person name="Silar P."/>
            <person name="Natvig D.O."/>
            <person name="Lalanne C."/>
            <person name="Gautier V."/>
            <person name="Ament-Velasquez S.L."/>
            <person name="Kruys A."/>
            <person name="Hutchinson M.I."/>
            <person name="Powell A.J."/>
            <person name="Barry K."/>
            <person name="Miller A.N."/>
            <person name="Grigoriev I.V."/>
            <person name="Debuchy R."/>
            <person name="Gladieux P."/>
            <person name="Hiltunen Thoren M."/>
            <person name="Johannesson H."/>
        </authorList>
    </citation>
    <scope>NUCLEOTIDE SEQUENCE [LARGE SCALE GENOMIC DNA]</scope>
    <source>
        <strain evidence="3">CBS 284.82</strain>
    </source>
</reference>
<keyword evidence="1" id="KW-0175">Coiled coil</keyword>
<dbReference type="Proteomes" id="UP001303115">
    <property type="component" value="Unassembled WGS sequence"/>
</dbReference>
<gene>
    <name evidence="2" type="ORF">C8A01DRAFT_31772</name>
</gene>
<sequence length="321" mass="37554">MLQARQQDDTARNAQMDEALAIVVGRWREVLQEVENLVDSGEVLQQSDHLQDILFDDDTFSTSKRYFWAINLIHEAVRLLDDSIQQWVHYQRWSVVPWKKDLKGGREYYWHEKSQEVLANAERQGEEACEELRLLRQEFQEKLERITVMRDGLFNASAVMESRASTQLGENVKLLTFAIWSINESYSRTDLAIVTAIVAVATYSLTLNLNNLVRGLQKLYAPKRRALIEQMADGERDWERLAHRFKAFQRSEDGQRMPSEWMIAVFWGKRVVSRAGMVLRWVRLLVWRALRRLRVWGRRRESEETSDSSFGATMETVELGG</sequence>
<feature type="coiled-coil region" evidence="1">
    <location>
        <begin position="111"/>
        <end position="149"/>
    </location>
</feature>
<organism evidence="2 3">
    <name type="scientific">Parachaetomium inaequale</name>
    <dbReference type="NCBI Taxonomy" id="2588326"/>
    <lineage>
        <taxon>Eukaryota</taxon>
        <taxon>Fungi</taxon>
        <taxon>Dikarya</taxon>
        <taxon>Ascomycota</taxon>
        <taxon>Pezizomycotina</taxon>
        <taxon>Sordariomycetes</taxon>
        <taxon>Sordariomycetidae</taxon>
        <taxon>Sordariales</taxon>
        <taxon>Chaetomiaceae</taxon>
        <taxon>Parachaetomium</taxon>
    </lineage>
</organism>
<keyword evidence="3" id="KW-1185">Reference proteome</keyword>
<evidence type="ECO:0000313" key="3">
    <source>
        <dbReference type="Proteomes" id="UP001303115"/>
    </source>
</evidence>
<proteinExistence type="predicted"/>
<accession>A0AAN6PN91</accession>
<name>A0AAN6PN91_9PEZI</name>
<protein>
    <submittedName>
        <fullName evidence="2">Uncharacterized protein</fullName>
    </submittedName>
</protein>